<keyword evidence="2" id="KW-1185">Reference proteome</keyword>
<sequence>MGLTRNTGRGMHRGIVLERLGPTIDLRILSQGGVHPMAPMPIVALPTGVQNGCSERLVAVFFTDMF</sequence>
<accession>E2B743</accession>
<gene>
    <name evidence="1" type="ORF">EAI_02546</name>
</gene>
<dbReference type="Proteomes" id="UP000008237">
    <property type="component" value="Unassembled WGS sequence"/>
</dbReference>
<dbReference type="InParanoid" id="E2B743"/>
<dbReference type="EMBL" id="GL446109">
    <property type="protein sequence ID" value="EFN88474.1"/>
    <property type="molecule type" value="Genomic_DNA"/>
</dbReference>
<reference evidence="1 2" key="1">
    <citation type="journal article" date="2010" name="Science">
        <title>Genomic comparison of the ants Camponotus floridanus and Harpegnathos saltator.</title>
        <authorList>
            <person name="Bonasio R."/>
            <person name="Zhang G."/>
            <person name="Ye C."/>
            <person name="Mutti N.S."/>
            <person name="Fang X."/>
            <person name="Qin N."/>
            <person name="Donahue G."/>
            <person name="Yang P."/>
            <person name="Li Q."/>
            <person name="Li C."/>
            <person name="Zhang P."/>
            <person name="Huang Z."/>
            <person name="Berger S.L."/>
            <person name="Reinberg D."/>
            <person name="Wang J."/>
            <person name="Liebig J."/>
        </authorList>
    </citation>
    <scope>NUCLEOTIDE SEQUENCE [LARGE SCALE GENOMIC DNA]</scope>
    <source>
        <strain evidence="1 2">R22 G/1</strain>
    </source>
</reference>
<evidence type="ECO:0000313" key="1">
    <source>
        <dbReference type="EMBL" id="EFN88474.1"/>
    </source>
</evidence>
<organism evidence="2">
    <name type="scientific">Harpegnathos saltator</name>
    <name type="common">Jerdon's jumping ant</name>
    <dbReference type="NCBI Taxonomy" id="610380"/>
    <lineage>
        <taxon>Eukaryota</taxon>
        <taxon>Metazoa</taxon>
        <taxon>Ecdysozoa</taxon>
        <taxon>Arthropoda</taxon>
        <taxon>Hexapoda</taxon>
        <taxon>Insecta</taxon>
        <taxon>Pterygota</taxon>
        <taxon>Neoptera</taxon>
        <taxon>Endopterygota</taxon>
        <taxon>Hymenoptera</taxon>
        <taxon>Apocrita</taxon>
        <taxon>Aculeata</taxon>
        <taxon>Formicoidea</taxon>
        <taxon>Formicidae</taxon>
        <taxon>Ponerinae</taxon>
        <taxon>Ponerini</taxon>
        <taxon>Harpegnathos</taxon>
    </lineage>
</organism>
<dbReference type="AlphaFoldDB" id="E2B743"/>
<evidence type="ECO:0000313" key="2">
    <source>
        <dbReference type="Proteomes" id="UP000008237"/>
    </source>
</evidence>
<protein>
    <submittedName>
        <fullName evidence="1">Uncharacterized protein</fullName>
    </submittedName>
</protein>
<proteinExistence type="predicted"/>
<name>E2B743_HARSA</name>